<accession>A0A3S3RR33</accession>
<dbReference type="AlphaFoldDB" id="A0A3S3RR33"/>
<keyword evidence="3" id="KW-1185">Reference proteome</keyword>
<dbReference type="Proteomes" id="UP000287853">
    <property type="component" value="Unassembled WGS sequence"/>
</dbReference>
<name>A0A3S3RR33_9BACT</name>
<keyword evidence="1" id="KW-0732">Signal</keyword>
<dbReference type="EMBL" id="MTKO01000071">
    <property type="protein sequence ID" value="RWX45863.1"/>
    <property type="molecule type" value="Genomic_DNA"/>
</dbReference>
<comment type="caution">
    <text evidence="2">The sequence shown here is derived from an EMBL/GenBank/DDBJ whole genome shotgun (WGS) entry which is preliminary data.</text>
</comment>
<evidence type="ECO:0000256" key="1">
    <source>
        <dbReference type="SAM" id="SignalP"/>
    </source>
</evidence>
<proteinExistence type="predicted"/>
<feature type="signal peptide" evidence="1">
    <location>
        <begin position="1"/>
        <end position="29"/>
    </location>
</feature>
<evidence type="ECO:0000313" key="2">
    <source>
        <dbReference type="EMBL" id="RWX45863.1"/>
    </source>
</evidence>
<organism evidence="2 3">
    <name type="scientific">Candidatus Electrothrix aarhusensis</name>
    <dbReference type="NCBI Taxonomy" id="1859131"/>
    <lineage>
        <taxon>Bacteria</taxon>
        <taxon>Pseudomonadati</taxon>
        <taxon>Thermodesulfobacteriota</taxon>
        <taxon>Desulfobulbia</taxon>
        <taxon>Desulfobulbales</taxon>
        <taxon>Desulfobulbaceae</taxon>
        <taxon>Candidatus Electrothrix</taxon>
    </lineage>
</organism>
<evidence type="ECO:0000313" key="3">
    <source>
        <dbReference type="Proteomes" id="UP000287853"/>
    </source>
</evidence>
<reference evidence="2 3" key="1">
    <citation type="submission" date="2017-01" db="EMBL/GenBank/DDBJ databases">
        <title>The cable genome- insights into the physiology and evolution of filamentous bacteria capable of sulfide oxidation via long distance electron transfer.</title>
        <authorList>
            <person name="Schreiber L."/>
            <person name="Bjerg J.T."/>
            <person name="Boggild A."/>
            <person name="Van De Vossenberg J."/>
            <person name="Meysman F."/>
            <person name="Nielsen L.P."/>
            <person name="Schramm A."/>
            <person name="Kjeldsen K.U."/>
        </authorList>
    </citation>
    <scope>NUCLEOTIDE SEQUENCE [LARGE SCALE GENOMIC DNA]</scope>
    <source>
        <strain evidence="2">MCF</strain>
    </source>
</reference>
<gene>
    <name evidence="2" type="ORF">H206_00738</name>
</gene>
<feature type="chain" id="PRO_5018695625" evidence="1">
    <location>
        <begin position="30"/>
        <end position="116"/>
    </location>
</feature>
<sequence>MSKLKSVTVKSALLLSLAACAFSANTVSAVDVPATIGNSQLASAISTVSSSPAIKNVMNGMKDQVLAEKIVSKPLINDLMPKIETEMLPIVKEKILPAKMAGLQNEMAQKIAPTFK</sequence>
<protein>
    <submittedName>
        <fullName evidence="2">Uncharacterized protein</fullName>
    </submittedName>
</protein>